<dbReference type="Pfam" id="PF01904">
    <property type="entry name" value="DUF72"/>
    <property type="match status" value="1"/>
</dbReference>
<comment type="caution">
    <text evidence="1">The sequence shown here is derived from an EMBL/GenBank/DDBJ whole genome shotgun (WGS) entry which is preliminary data.</text>
</comment>
<dbReference type="InterPro" id="IPR036520">
    <property type="entry name" value="UPF0759_sf"/>
</dbReference>
<accession>A0ABR6NBA0</accession>
<dbReference type="Gene3D" id="3.20.20.410">
    <property type="entry name" value="Protein of unknown function UPF0759"/>
    <property type="match status" value="1"/>
</dbReference>
<dbReference type="RefSeq" id="WP_184149840.1">
    <property type="nucleotide sequence ID" value="NZ_JACHKA010000001.1"/>
</dbReference>
<dbReference type="InterPro" id="IPR002763">
    <property type="entry name" value="DUF72"/>
</dbReference>
<sequence>MTPGTIRTGVGGWTYEPWRDNFYPADLPKARELDYAVNHLGTIEINGTFYRTQTPATYAKWRDAAPEGFVYAVKALQYCVAKKKLAEAEESIGRFLSSGLSELGDRLGPILWQFRETRQFDPDDIAAFMAMLPAQIDGVRTRHVVEVRHESFACPEFVALARRHGVGIVVAAHDKHPMIADPTADFMYARLMQSQEDVATGYGPDELDRWAGIARAWSEGQCPAELTYVSDGNAADGSARDVFIYFISGAKLRNPAAAMALADRLGRPA</sequence>
<gene>
    <name evidence="1" type="ORF">HNP60_000524</name>
</gene>
<evidence type="ECO:0000313" key="2">
    <source>
        <dbReference type="Proteomes" id="UP001138540"/>
    </source>
</evidence>
<dbReference type="PANTHER" id="PTHR30348:SF4">
    <property type="entry name" value="DUF72 DOMAIN-CONTAINING PROTEIN"/>
    <property type="match status" value="1"/>
</dbReference>
<dbReference type="EMBL" id="JACHKA010000001">
    <property type="protein sequence ID" value="MBB5984550.1"/>
    <property type="molecule type" value="Genomic_DNA"/>
</dbReference>
<organism evidence="1 2">
    <name type="scientific">Sphingobium lignivorans</name>
    <dbReference type="NCBI Taxonomy" id="2735886"/>
    <lineage>
        <taxon>Bacteria</taxon>
        <taxon>Pseudomonadati</taxon>
        <taxon>Pseudomonadota</taxon>
        <taxon>Alphaproteobacteria</taxon>
        <taxon>Sphingomonadales</taxon>
        <taxon>Sphingomonadaceae</taxon>
        <taxon>Sphingobium</taxon>
    </lineage>
</organism>
<protein>
    <submittedName>
        <fullName evidence="1">Uncharacterized protein YecE (DUF72 family)</fullName>
    </submittedName>
</protein>
<name>A0ABR6NBA0_9SPHN</name>
<dbReference type="SUPFAM" id="SSF117396">
    <property type="entry name" value="TM1631-like"/>
    <property type="match status" value="1"/>
</dbReference>
<dbReference type="PANTHER" id="PTHR30348">
    <property type="entry name" value="UNCHARACTERIZED PROTEIN YECE"/>
    <property type="match status" value="1"/>
</dbReference>
<dbReference type="Proteomes" id="UP001138540">
    <property type="component" value="Unassembled WGS sequence"/>
</dbReference>
<evidence type="ECO:0000313" key="1">
    <source>
        <dbReference type="EMBL" id="MBB5984550.1"/>
    </source>
</evidence>
<keyword evidence="2" id="KW-1185">Reference proteome</keyword>
<proteinExistence type="predicted"/>
<reference evidence="1 2" key="1">
    <citation type="submission" date="2020-08" db="EMBL/GenBank/DDBJ databases">
        <title>Exploring microbial biodiversity for novel pathways involved in the catabolism of aromatic compounds derived from lignin.</title>
        <authorList>
            <person name="Elkins J."/>
        </authorList>
    </citation>
    <scope>NUCLEOTIDE SEQUENCE [LARGE SCALE GENOMIC DNA]</scope>
    <source>
        <strain evidence="1 2">B1D3A</strain>
    </source>
</reference>